<dbReference type="AlphaFoldDB" id="A0A5Q4ZSM3"/>
<organism evidence="1">
    <name type="scientific">Aliivibrio wodanis</name>
    <dbReference type="NCBI Taxonomy" id="80852"/>
    <lineage>
        <taxon>Bacteria</taxon>
        <taxon>Pseudomonadati</taxon>
        <taxon>Pseudomonadota</taxon>
        <taxon>Gammaproteobacteria</taxon>
        <taxon>Vibrionales</taxon>
        <taxon>Vibrionaceae</taxon>
        <taxon>Aliivibrio</taxon>
    </lineage>
</organism>
<reference evidence="1" key="1">
    <citation type="submission" date="2019-09" db="EMBL/GenBank/DDBJ databases">
        <authorList>
            <person name="Hjerde E."/>
        </authorList>
    </citation>
    <scope>NUCLEOTIDE SEQUENCE</scope>
    <source>
        <strain evidence="1">06/09/160</strain>
    </source>
</reference>
<gene>
    <name evidence="1" type="ORF">AW0309160_03588</name>
</gene>
<name>A0A5Q4ZSM3_9GAMM</name>
<sequence length="88" mass="10264">MKKYRPDYILNKDSNAKHIIVKLKNPDSKDVVLAEIQIMTLSQFMFTKISHKLHYKNVTKKKKKVGLNRLSTLLDVVDSEIERCFDGN</sequence>
<accession>A0A5Q4ZSM3</accession>
<protein>
    <submittedName>
        <fullName evidence="1">Uncharacterized protein</fullName>
    </submittedName>
</protein>
<dbReference type="EMBL" id="LR721751">
    <property type="protein sequence ID" value="VVV06104.1"/>
    <property type="molecule type" value="Genomic_DNA"/>
</dbReference>
<evidence type="ECO:0000313" key="1">
    <source>
        <dbReference type="EMBL" id="VVV06104.1"/>
    </source>
</evidence>
<dbReference type="InterPro" id="IPR043519">
    <property type="entry name" value="NT_sf"/>
</dbReference>
<proteinExistence type="predicted"/>
<dbReference type="SUPFAM" id="SSF81301">
    <property type="entry name" value="Nucleotidyltransferase"/>
    <property type="match status" value="1"/>
</dbReference>